<reference evidence="2" key="1">
    <citation type="submission" date="2024-06" db="EMBL/GenBank/DDBJ databases">
        <authorList>
            <person name="Campbell A.G."/>
        </authorList>
    </citation>
    <scope>NUCLEOTIDE SEQUENCE</scope>
    <source>
        <strain evidence="2">EM17</strain>
    </source>
</reference>
<gene>
    <name evidence="2" type="ORF">ABS770_08410</name>
</gene>
<protein>
    <submittedName>
        <fullName evidence="2">Uncharacterized protein</fullName>
    </submittedName>
</protein>
<accession>A0ABV1R0A6</accession>
<dbReference type="Proteomes" id="UP001432995">
    <property type="component" value="Unassembled WGS sequence"/>
</dbReference>
<sequence>MVTTGTLTGGLSNTGLVQAAGVLAGPASNVPGGVIALAGTTTGITRLASPGQVQTGTLASTFGGVFGILASGFRPAFRDPLVGHRSSTPQIGRRQCLNAFDDLISGGDPDTVLVPGEDHLAGTGQAQGGPDLRGQHHFPVLGDFDGHSQRRRHRNVPVSALGGGEREKPSR</sequence>
<proteinExistence type="predicted"/>
<dbReference type="EMBL" id="JBELQD010000006">
    <property type="protein sequence ID" value="MER2288274.1"/>
    <property type="molecule type" value="Genomic_DNA"/>
</dbReference>
<evidence type="ECO:0000313" key="2">
    <source>
        <dbReference type="EMBL" id="MER2288274.1"/>
    </source>
</evidence>
<dbReference type="RefSeq" id="WP_007564487.1">
    <property type="nucleotide sequence ID" value="NZ_JBELQD010000006.1"/>
</dbReference>
<feature type="region of interest" description="Disordered" evidence="1">
    <location>
        <begin position="118"/>
        <end position="171"/>
    </location>
</feature>
<keyword evidence="3" id="KW-1185">Reference proteome</keyword>
<name>A0ABV1R0A6_9HYPH</name>
<evidence type="ECO:0000313" key="3">
    <source>
        <dbReference type="Proteomes" id="UP001432995"/>
    </source>
</evidence>
<evidence type="ECO:0000256" key="1">
    <source>
        <dbReference type="SAM" id="MobiDB-lite"/>
    </source>
</evidence>
<organism evidence="2 3">
    <name type="scientific">Methylobacterium brachiatum</name>
    <dbReference type="NCBI Taxonomy" id="269660"/>
    <lineage>
        <taxon>Bacteria</taxon>
        <taxon>Pseudomonadati</taxon>
        <taxon>Pseudomonadota</taxon>
        <taxon>Alphaproteobacteria</taxon>
        <taxon>Hyphomicrobiales</taxon>
        <taxon>Methylobacteriaceae</taxon>
        <taxon>Methylobacterium</taxon>
    </lineage>
</organism>
<comment type="caution">
    <text evidence="2">The sequence shown here is derived from an EMBL/GenBank/DDBJ whole genome shotgun (WGS) entry which is preliminary data.</text>
</comment>